<keyword evidence="5" id="KW-1185">Reference proteome</keyword>
<dbReference type="Pfam" id="PF00931">
    <property type="entry name" value="NB-ARC"/>
    <property type="match status" value="1"/>
</dbReference>
<evidence type="ECO:0000256" key="1">
    <source>
        <dbReference type="ARBA" id="ARBA00023125"/>
    </source>
</evidence>
<accession>A0ABV6JN30</accession>
<dbReference type="Proteomes" id="UP001589865">
    <property type="component" value="Unassembled WGS sequence"/>
</dbReference>
<dbReference type="InterPro" id="IPR027417">
    <property type="entry name" value="P-loop_NTPase"/>
</dbReference>
<dbReference type="Gene3D" id="1.10.10.10">
    <property type="entry name" value="Winged helix-like DNA-binding domain superfamily/Winged helix DNA-binding domain"/>
    <property type="match status" value="1"/>
</dbReference>
<dbReference type="EMBL" id="JBHLUN010000002">
    <property type="protein sequence ID" value="MFC0407115.1"/>
    <property type="molecule type" value="Genomic_DNA"/>
</dbReference>
<gene>
    <name evidence="4" type="ORF">ACFFGY_02565</name>
</gene>
<dbReference type="PANTHER" id="PTHR47691">
    <property type="entry name" value="REGULATOR-RELATED"/>
    <property type="match status" value="1"/>
</dbReference>
<protein>
    <submittedName>
        <fullName evidence="4">Winged helix-turn-helix domain-containing protein</fullName>
    </submittedName>
</protein>
<evidence type="ECO:0000313" key="5">
    <source>
        <dbReference type="Proteomes" id="UP001589865"/>
    </source>
</evidence>
<dbReference type="InterPro" id="IPR001867">
    <property type="entry name" value="OmpR/PhoB-type_DNA-bd"/>
</dbReference>
<dbReference type="InterPro" id="IPR002182">
    <property type="entry name" value="NB-ARC"/>
</dbReference>
<feature type="domain" description="OmpR/PhoB-type" evidence="3">
    <location>
        <begin position="11"/>
        <end position="109"/>
    </location>
</feature>
<dbReference type="InterPro" id="IPR016032">
    <property type="entry name" value="Sig_transdc_resp-reg_C-effctor"/>
</dbReference>
<dbReference type="PROSITE" id="PS51755">
    <property type="entry name" value="OMPR_PHOB"/>
    <property type="match status" value="1"/>
</dbReference>
<proteinExistence type="predicted"/>
<reference evidence="4 5" key="1">
    <citation type="submission" date="2024-09" db="EMBL/GenBank/DDBJ databases">
        <authorList>
            <person name="Sun Q."/>
            <person name="Mori K."/>
        </authorList>
    </citation>
    <scope>NUCLEOTIDE SEQUENCE [LARGE SCALE GENOMIC DNA]</scope>
    <source>
        <strain evidence="4 5">TBRC 5777</strain>
    </source>
</reference>
<dbReference type="PRINTS" id="PR00364">
    <property type="entry name" value="DISEASERSIST"/>
</dbReference>
<dbReference type="SUPFAM" id="SSF46894">
    <property type="entry name" value="C-terminal effector domain of the bipartite response regulators"/>
    <property type="match status" value="1"/>
</dbReference>
<dbReference type="SUPFAM" id="SSF52540">
    <property type="entry name" value="P-loop containing nucleoside triphosphate hydrolases"/>
    <property type="match status" value="1"/>
</dbReference>
<dbReference type="Gene3D" id="1.25.40.10">
    <property type="entry name" value="Tetratricopeptide repeat domain"/>
    <property type="match status" value="1"/>
</dbReference>
<evidence type="ECO:0000313" key="4">
    <source>
        <dbReference type="EMBL" id="MFC0407115.1"/>
    </source>
</evidence>
<organism evidence="4 5">
    <name type="scientific">Roseomonas elaeocarpi</name>
    <dbReference type="NCBI Taxonomy" id="907779"/>
    <lineage>
        <taxon>Bacteria</taxon>
        <taxon>Pseudomonadati</taxon>
        <taxon>Pseudomonadota</taxon>
        <taxon>Alphaproteobacteria</taxon>
        <taxon>Acetobacterales</taxon>
        <taxon>Roseomonadaceae</taxon>
        <taxon>Roseomonas</taxon>
    </lineage>
</organism>
<feature type="DNA-binding region" description="OmpR/PhoB-type" evidence="2">
    <location>
        <begin position="11"/>
        <end position="109"/>
    </location>
</feature>
<comment type="caution">
    <text evidence="4">The sequence shown here is derived from an EMBL/GenBank/DDBJ whole genome shotgun (WGS) entry which is preliminary data.</text>
</comment>
<dbReference type="PANTHER" id="PTHR47691:SF3">
    <property type="entry name" value="HTH-TYPE TRANSCRIPTIONAL REGULATOR RV0890C-RELATED"/>
    <property type="match status" value="1"/>
</dbReference>
<dbReference type="InterPro" id="IPR011990">
    <property type="entry name" value="TPR-like_helical_dom_sf"/>
</dbReference>
<dbReference type="Gene3D" id="3.40.50.300">
    <property type="entry name" value="P-loop containing nucleotide triphosphate hydrolases"/>
    <property type="match status" value="1"/>
</dbReference>
<evidence type="ECO:0000259" key="3">
    <source>
        <dbReference type="PROSITE" id="PS51755"/>
    </source>
</evidence>
<evidence type="ECO:0000256" key="2">
    <source>
        <dbReference type="PROSITE-ProRule" id="PRU01091"/>
    </source>
</evidence>
<dbReference type="CDD" id="cd00383">
    <property type="entry name" value="trans_reg_C"/>
    <property type="match status" value="1"/>
</dbReference>
<dbReference type="RefSeq" id="WP_377042806.1">
    <property type="nucleotide sequence ID" value="NZ_JBHLUN010000002.1"/>
</dbReference>
<dbReference type="SMART" id="SM00862">
    <property type="entry name" value="Trans_reg_C"/>
    <property type="match status" value="1"/>
</dbReference>
<keyword evidence="1 2" id="KW-0238">DNA-binding</keyword>
<dbReference type="InterPro" id="IPR036388">
    <property type="entry name" value="WH-like_DNA-bd_sf"/>
</dbReference>
<dbReference type="InterPro" id="IPR058852">
    <property type="entry name" value="HTH_77"/>
</dbReference>
<name>A0ABV6JN30_9PROT</name>
<dbReference type="Pfam" id="PF00486">
    <property type="entry name" value="Trans_reg_C"/>
    <property type="match status" value="1"/>
</dbReference>
<sequence>MREATLPPQSQRSLAAGSVTIDLEGRQALEAGQPLQLGSRAFDILALLVEHAGEVVSKEEIFRRVWGDLHVEEANLRVHVTALRKALGDGQGERRFIVNVPGRGYSFVGAAAPQVVPPPAAPAEATKSRGLRAPPRQRTRVVGRDALVADLAKNLLLRRFISIVGPGGMGKTTVALAVAAVLEREFPGAIAFVDLASLQDPRMVQSAVAGALNLPIRSDNESESIVRALEETRTLLILDNCEHVIDNVALLAELIHARAPEVYLLATTREPLRVAGEHVHRLAALASPPPAEAITAAEVAAYPAAELFIERASAQAGGFALSDDSAAAVSEICRRLDGLALAIELAAGRIDSFGVKGLAKRLDQRFEVLNRGRRTALPRQQTLRMTLDWSHDLLLDTEKVLLRRLSVFAGSFTFEAAQAVACGTDIPTADRIEHLADLVLKSLVVAESVADGVRYRLLDTTRAYALERLAEHGEAPMFVRHHALHFLQVLEQAIRDRPDETMLGFRPDLDNVRAALNWAFSDEGEAAVAVRLASASAFLFIDHSLLAECATWTARALEILPEAERGSHREMELSTSYAMPLLFTRGNLEEVRVALERALSLAEALGDAAYQARTLDGLFTFHLRGGHFRSMFTVGRQAEALERARDLPSQGGADWMLGLAHHFAGNHRKTREHLERAIVTLPRKRSVDVLRMGVDQRVNVGNALARSLWMQGFADRARVVAARNVEEAEAFGDPVTLAVALMWTLPIALWSGEIEVAEQWLARLIECSARGGLTPSRFAAQGFQVAVAIHRGDPAAGLTLLEESIARLRGVNSRLYEVVLLTHLAEGLTAAGRHCEALLAIEEALAAVEARGETVYTPNLLHLKAEVMLAGGSERALAEAVLLEALDWARRQGAMAYELRILMSLVSLHAGQERAAEMAAEMRALHGRFSEGFDTADLRRAAEILERGASA</sequence>
<dbReference type="Pfam" id="PF25872">
    <property type="entry name" value="HTH_77"/>
    <property type="match status" value="1"/>
</dbReference>